<dbReference type="AlphaFoldDB" id="A0A096B7L0"/>
<dbReference type="EMBL" id="ADLO01000058">
    <property type="protein sequence ID" value="KGF55373.1"/>
    <property type="molecule type" value="Genomic_DNA"/>
</dbReference>
<keyword evidence="2" id="KW-1185">Reference proteome</keyword>
<name>A0A096B7L0_FLAPL</name>
<sequence>MIYDTVSMARRPLGQGGKEAFLERFRQREPIYRRWADYIIEGHAQAAEAAGRIATLYERECQA</sequence>
<evidence type="ECO:0008006" key="3">
    <source>
        <dbReference type="Google" id="ProtNLM"/>
    </source>
</evidence>
<reference evidence="1 2" key="1">
    <citation type="submission" date="2011-08" db="EMBL/GenBank/DDBJ databases">
        <title>The Genome Sequence of Clostridium orbiscindens 1_3_50AFAA.</title>
        <authorList>
            <consortium name="The Broad Institute Genome Sequencing Platform"/>
            <person name="Earl A."/>
            <person name="Ward D."/>
            <person name="Feldgarden M."/>
            <person name="Gevers D."/>
            <person name="Daigneault M."/>
            <person name="Strauss J."/>
            <person name="Allen-Vercoe E."/>
            <person name="Young S.K."/>
            <person name="Zeng Q."/>
            <person name="Gargeya S."/>
            <person name="Fitzgerald M."/>
            <person name="Haas B."/>
            <person name="Abouelleil A."/>
            <person name="Alvarado L."/>
            <person name="Arachchi H.M."/>
            <person name="Berlin A."/>
            <person name="Brown A."/>
            <person name="Chapman S.B."/>
            <person name="Chen Z."/>
            <person name="Dunbar C."/>
            <person name="Freedman E."/>
            <person name="Gearin G."/>
            <person name="Gellesch M."/>
            <person name="Goldberg J."/>
            <person name="Griggs A."/>
            <person name="Gujja S."/>
            <person name="Heiman D."/>
            <person name="Howarth C."/>
            <person name="Larson L."/>
            <person name="Lui A."/>
            <person name="MacDonald P.J.P."/>
            <person name="Montmayeur A."/>
            <person name="Murphy C."/>
            <person name="Neiman D."/>
            <person name="Pearson M."/>
            <person name="Priest M."/>
            <person name="Roberts A."/>
            <person name="Saif S."/>
            <person name="Shea T."/>
            <person name="Shenoy N."/>
            <person name="Sisk P."/>
            <person name="Stolte C."/>
            <person name="Sykes S."/>
            <person name="Wortman J."/>
            <person name="Nusbaum C."/>
            <person name="Birren B."/>
        </authorList>
    </citation>
    <scope>NUCLEOTIDE SEQUENCE [LARGE SCALE GENOMIC DNA]</scope>
    <source>
        <strain evidence="1 2">1_3_50AFAA</strain>
    </source>
</reference>
<dbReference type="Proteomes" id="UP000029585">
    <property type="component" value="Unassembled WGS sequence"/>
</dbReference>
<dbReference type="HOGENOM" id="CLU_2877936_0_0_9"/>
<evidence type="ECO:0000313" key="2">
    <source>
        <dbReference type="Proteomes" id="UP000029585"/>
    </source>
</evidence>
<protein>
    <recommendedName>
        <fullName evidence="3">Shikimate kinase</fullName>
    </recommendedName>
</protein>
<evidence type="ECO:0000313" key="1">
    <source>
        <dbReference type="EMBL" id="KGF55373.1"/>
    </source>
</evidence>
<proteinExistence type="predicted"/>
<dbReference type="PATRIC" id="fig|742738.3.peg.2019"/>
<gene>
    <name evidence="1" type="ORF">HMPREF9460_01966</name>
</gene>
<comment type="caution">
    <text evidence="1">The sequence shown here is derived from an EMBL/GenBank/DDBJ whole genome shotgun (WGS) entry which is preliminary data.</text>
</comment>
<accession>A0A096B7L0</accession>
<organism evidence="1 2">
    <name type="scientific">Flavonifractor plautii 1_3_50AFAA</name>
    <dbReference type="NCBI Taxonomy" id="742738"/>
    <lineage>
        <taxon>Bacteria</taxon>
        <taxon>Bacillati</taxon>
        <taxon>Bacillota</taxon>
        <taxon>Clostridia</taxon>
        <taxon>Eubacteriales</taxon>
        <taxon>Oscillospiraceae</taxon>
        <taxon>Flavonifractor</taxon>
    </lineage>
</organism>